<reference evidence="3" key="1">
    <citation type="submission" date="2011-07" db="EMBL/GenBank/DDBJ databases">
        <title>The complete genome of Cyclobacterium marinum DSM 745.</title>
        <authorList>
            <person name="Lucas S."/>
            <person name="Han J."/>
            <person name="Lapidus A."/>
            <person name="Bruce D."/>
            <person name="Goodwin L."/>
            <person name="Pitluck S."/>
            <person name="Peters L."/>
            <person name="Kyrpides N."/>
            <person name="Mavromatis K."/>
            <person name="Ivanova N."/>
            <person name="Ovchinnikova G."/>
            <person name="Chertkov O."/>
            <person name="Detter J.C."/>
            <person name="Tapia R."/>
            <person name="Han C."/>
            <person name="Land M."/>
            <person name="Hauser L."/>
            <person name="Markowitz V."/>
            <person name="Cheng J.-F."/>
            <person name="Hugenholtz P."/>
            <person name="Woyke T."/>
            <person name="Wu D."/>
            <person name="Tindall B."/>
            <person name="Schuetze A."/>
            <person name="Brambilla E."/>
            <person name="Klenk H.-P."/>
            <person name="Eisen J.A."/>
        </authorList>
    </citation>
    <scope>NUCLEOTIDE SEQUENCE [LARGE SCALE GENOMIC DNA]</scope>
    <source>
        <strain evidence="3">ATCC 25205 / DSM 745 / LMG 13164 / NCIMB 1802</strain>
    </source>
</reference>
<keyword evidence="1" id="KW-1133">Transmembrane helix</keyword>
<feature type="transmembrane region" description="Helical" evidence="1">
    <location>
        <begin position="91"/>
        <end position="107"/>
    </location>
</feature>
<evidence type="ECO:0000313" key="2">
    <source>
        <dbReference type="EMBL" id="AEL27784.1"/>
    </source>
</evidence>
<protein>
    <submittedName>
        <fullName evidence="2">Uncharacterized protein</fullName>
    </submittedName>
</protein>
<gene>
    <name evidence="2" type="ordered locus">Cycma_4078</name>
</gene>
<dbReference type="EMBL" id="CP002955">
    <property type="protein sequence ID" value="AEL27784.1"/>
    <property type="molecule type" value="Genomic_DNA"/>
</dbReference>
<keyword evidence="1" id="KW-0812">Transmembrane</keyword>
<sequence>MLHQIALYRSRIVLLIRRQTHKLTTKRLVYPYVVKFYRIFQQAPFNVHKPNHGLHPWLIYYAPSGLGNEENDASFYYDLFKESTINNVRELIFIIAIFFIPALWKLVK</sequence>
<dbReference type="HOGENOM" id="CLU_2192673_0_0_10"/>
<accession>G0J7T6</accession>
<keyword evidence="1" id="KW-0472">Membrane</keyword>
<dbReference type="Proteomes" id="UP000001635">
    <property type="component" value="Chromosome"/>
</dbReference>
<name>G0J7T6_CYCMS</name>
<dbReference type="AlphaFoldDB" id="G0J7T6"/>
<evidence type="ECO:0000256" key="1">
    <source>
        <dbReference type="SAM" id="Phobius"/>
    </source>
</evidence>
<evidence type="ECO:0000313" key="3">
    <source>
        <dbReference type="Proteomes" id="UP000001635"/>
    </source>
</evidence>
<keyword evidence="3" id="KW-1185">Reference proteome</keyword>
<proteinExistence type="predicted"/>
<dbReference type="KEGG" id="cmr:Cycma_4078"/>
<organism evidence="2 3">
    <name type="scientific">Cyclobacterium marinum (strain ATCC 25205 / DSM 745 / LMG 13164 / NCIMB 1802)</name>
    <name type="common">Flectobacillus marinus</name>
    <dbReference type="NCBI Taxonomy" id="880070"/>
    <lineage>
        <taxon>Bacteria</taxon>
        <taxon>Pseudomonadati</taxon>
        <taxon>Bacteroidota</taxon>
        <taxon>Cytophagia</taxon>
        <taxon>Cytophagales</taxon>
        <taxon>Cyclobacteriaceae</taxon>
        <taxon>Cyclobacterium</taxon>
    </lineage>
</organism>